<dbReference type="GO" id="GO:0003677">
    <property type="term" value="F:DNA binding"/>
    <property type="evidence" value="ECO:0007669"/>
    <property type="project" value="InterPro"/>
</dbReference>
<dbReference type="Pfam" id="PF02384">
    <property type="entry name" value="N6_Mtase"/>
    <property type="match status" value="1"/>
</dbReference>
<keyword evidence="4" id="KW-0808">Transferase</keyword>
<sequence length="840" mass="96039">MNKQQLANKLWASANDLRGKMDASEYKNYILGFLFYKFLSEHQEKHLHKEYQITTKEVDASDIATIQEDLGYFIFEADLYATWVENIKNKNWKISAVTDALSHFRENINDSQRDDFEGIFEDVNLTSEKLGSNPAEKETAIRRLIMLLNEINISDSNREYDTFGFIYEYLIAQFAMASGKKAGEFYTPHEVSRIMAMIVANELRHKEHCTVYDPTAGSGSLLFAVGDETNHSKHHHNIKYYGQENNSTTYNIARMNLLMRGVTPANMVLRNADTLKEDWPNGIISGKNDPLFVDCVVANPPYSAKWDNANGQLKDPRFRDYGLAPATKADYAFLLHSLYHLKQDGIMAIVLPHGVLFRGNEEEKIRTALLKRGQIDAVIGLPAGIFTNTGIPTIILVLRKTTQYNNVLFIDASQGFRKEKNSNILRERDIKKILDVYLNRAELDGFSHIASLTEIEQNQFNLNIPRYITPINQTESQNIDAHLKGGIPEQDIAHFDRFWQAFPALKEKLFRPLRPKFVSLNVEPDDIFNCISQDPDYQAFITQMHANIEQWQQNVKNLLLAETALDSEQILLSFQQLEQQLFGYFEQSHFTDPYEAYQLFVDSWRNQIQPDLELIAEHDLDFSYAKALQPNMIIKSGKEVQDGNEGVLLPNSLIAEAFFNDDVTLCAELKNQITQQEEPLQTAQDELQSAVENEEDLTALSDIIKTAKSNANKAKTALLDLLGEEDASDKFALLKSIEQTSQQIKSLKSTLKEKEPALDIKVEQRYQTLTVTEIKTLLAQKWLTRLVADLENITHSHSRQLAQRLKTLHLRYAETLQAIQQQRQQSEAAFWALAQQLIGE</sequence>
<dbReference type="EMBL" id="SMGJ01000001">
    <property type="protein sequence ID" value="TCK71262.1"/>
    <property type="molecule type" value="Genomic_DNA"/>
</dbReference>
<dbReference type="InterPro" id="IPR051537">
    <property type="entry name" value="DNA_Adenine_Mtase"/>
</dbReference>
<dbReference type="InterPro" id="IPR022749">
    <property type="entry name" value="D12N6_MeTrfase_N"/>
</dbReference>
<feature type="domain" description="N6 adenine-specific DNA methyltransferase N-terminal" evidence="10">
    <location>
        <begin position="6"/>
        <end position="145"/>
    </location>
</feature>
<evidence type="ECO:0000256" key="7">
    <source>
        <dbReference type="ARBA" id="ARBA00047942"/>
    </source>
</evidence>
<dbReference type="InterPro" id="IPR002052">
    <property type="entry name" value="DNA_methylase_N6_adenine_CS"/>
</dbReference>
<dbReference type="Pfam" id="PF12161">
    <property type="entry name" value="HsdM_N"/>
    <property type="match status" value="1"/>
</dbReference>
<dbReference type="NCBIfam" id="TIGR00497">
    <property type="entry name" value="hsdM"/>
    <property type="match status" value="1"/>
</dbReference>
<keyword evidence="12" id="KW-1185">Reference proteome</keyword>
<gene>
    <name evidence="11" type="ORF">EV692_0330</name>
</gene>
<evidence type="ECO:0000256" key="6">
    <source>
        <dbReference type="ARBA" id="ARBA00022747"/>
    </source>
</evidence>
<dbReference type="PANTHER" id="PTHR42933">
    <property type="entry name" value="SLR6095 PROTEIN"/>
    <property type="match status" value="1"/>
</dbReference>
<keyword evidence="5" id="KW-0949">S-adenosyl-L-methionine</keyword>
<dbReference type="Gene3D" id="1.20.1260.30">
    <property type="match status" value="1"/>
</dbReference>
<feature type="domain" description="DNA methylase adenine-specific" evidence="9">
    <location>
        <begin position="159"/>
        <end position="475"/>
    </location>
</feature>
<dbReference type="RefSeq" id="WP_132299888.1">
    <property type="nucleotide sequence ID" value="NZ_CP170642.1"/>
</dbReference>
<comment type="caution">
    <text evidence="11">The sequence shown here is derived from an EMBL/GenBank/DDBJ whole genome shotgun (WGS) entry which is preliminary data.</text>
</comment>
<dbReference type="InterPro" id="IPR038333">
    <property type="entry name" value="T1MK-like_N_sf"/>
</dbReference>
<dbReference type="GO" id="GO:0008170">
    <property type="term" value="F:N-methyltransferase activity"/>
    <property type="evidence" value="ECO:0007669"/>
    <property type="project" value="InterPro"/>
</dbReference>
<evidence type="ECO:0000259" key="10">
    <source>
        <dbReference type="Pfam" id="PF12161"/>
    </source>
</evidence>
<evidence type="ECO:0000256" key="8">
    <source>
        <dbReference type="SAM" id="Coils"/>
    </source>
</evidence>
<evidence type="ECO:0000256" key="4">
    <source>
        <dbReference type="ARBA" id="ARBA00022679"/>
    </source>
</evidence>
<dbReference type="InterPro" id="IPR003356">
    <property type="entry name" value="DNA_methylase_A-5"/>
</dbReference>
<dbReference type="EC" id="2.1.1.72" evidence="2"/>
<evidence type="ECO:0000259" key="9">
    <source>
        <dbReference type="Pfam" id="PF02384"/>
    </source>
</evidence>
<feature type="coiled-coil region" evidence="8">
    <location>
        <begin position="666"/>
        <end position="700"/>
    </location>
</feature>
<evidence type="ECO:0000313" key="11">
    <source>
        <dbReference type="EMBL" id="TCK71262.1"/>
    </source>
</evidence>
<dbReference type="GO" id="GO:0009007">
    <property type="term" value="F:site-specific DNA-methyltransferase (adenine-specific) activity"/>
    <property type="evidence" value="ECO:0007669"/>
    <property type="project" value="UniProtKB-EC"/>
</dbReference>
<evidence type="ECO:0000256" key="5">
    <source>
        <dbReference type="ARBA" id="ARBA00022691"/>
    </source>
</evidence>
<keyword evidence="6" id="KW-0680">Restriction system</keyword>
<dbReference type="SUPFAM" id="SSF53335">
    <property type="entry name" value="S-adenosyl-L-methionine-dependent methyltransferases"/>
    <property type="match status" value="1"/>
</dbReference>
<keyword evidence="8" id="KW-0175">Coiled coil</keyword>
<dbReference type="PANTHER" id="PTHR42933:SF1">
    <property type="entry name" value="SITE-SPECIFIC DNA-METHYLTRANSFERASE (ADENINE-SPECIFIC)"/>
    <property type="match status" value="1"/>
</dbReference>
<organism evidence="11 12">
    <name type="scientific">Lonepinella koalarum</name>
    <dbReference type="NCBI Taxonomy" id="53417"/>
    <lineage>
        <taxon>Bacteria</taxon>
        <taxon>Pseudomonadati</taxon>
        <taxon>Pseudomonadota</taxon>
        <taxon>Gammaproteobacteria</taxon>
        <taxon>Pasteurellales</taxon>
        <taxon>Pasteurellaceae</taxon>
        <taxon>Lonepinella</taxon>
    </lineage>
</organism>
<keyword evidence="3" id="KW-0489">Methyltransferase</keyword>
<dbReference type="GO" id="GO:0032259">
    <property type="term" value="P:methylation"/>
    <property type="evidence" value="ECO:0007669"/>
    <property type="project" value="UniProtKB-KW"/>
</dbReference>
<dbReference type="InterPro" id="IPR029063">
    <property type="entry name" value="SAM-dependent_MTases_sf"/>
</dbReference>
<comment type="similarity">
    <text evidence="1">Belongs to the N(4)/N(6)-methyltransferase family.</text>
</comment>
<dbReference type="PROSITE" id="PS00092">
    <property type="entry name" value="N6_MTASE"/>
    <property type="match status" value="1"/>
</dbReference>
<dbReference type="Gene3D" id="3.40.50.150">
    <property type="entry name" value="Vaccinia Virus protein VP39"/>
    <property type="match status" value="1"/>
</dbReference>
<proteinExistence type="inferred from homology"/>
<reference evidence="11 12" key="1">
    <citation type="submission" date="2019-03" db="EMBL/GenBank/DDBJ databases">
        <title>Genomic Encyclopedia of Type Strains, Phase IV (KMG-IV): sequencing the most valuable type-strain genomes for metagenomic binning, comparative biology and taxonomic classification.</title>
        <authorList>
            <person name="Goeker M."/>
        </authorList>
    </citation>
    <scope>NUCLEOTIDE SEQUENCE [LARGE SCALE GENOMIC DNA]</scope>
    <source>
        <strain evidence="11 12">DSM 10053</strain>
    </source>
</reference>
<evidence type="ECO:0000256" key="3">
    <source>
        <dbReference type="ARBA" id="ARBA00022603"/>
    </source>
</evidence>
<dbReference type="PRINTS" id="PR00507">
    <property type="entry name" value="N12N6MTFRASE"/>
</dbReference>
<dbReference type="GO" id="GO:0009307">
    <property type="term" value="P:DNA restriction-modification system"/>
    <property type="evidence" value="ECO:0007669"/>
    <property type="project" value="UniProtKB-KW"/>
</dbReference>
<evidence type="ECO:0000256" key="2">
    <source>
        <dbReference type="ARBA" id="ARBA00011900"/>
    </source>
</evidence>
<protein>
    <recommendedName>
        <fullName evidence="2">site-specific DNA-methyltransferase (adenine-specific)</fullName>
        <ecNumber evidence="2">2.1.1.72</ecNumber>
    </recommendedName>
</protein>
<comment type="catalytic activity">
    <reaction evidence="7">
        <text>a 2'-deoxyadenosine in DNA + S-adenosyl-L-methionine = an N(6)-methyl-2'-deoxyadenosine in DNA + S-adenosyl-L-homocysteine + H(+)</text>
        <dbReference type="Rhea" id="RHEA:15197"/>
        <dbReference type="Rhea" id="RHEA-COMP:12418"/>
        <dbReference type="Rhea" id="RHEA-COMP:12419"/>
        <dbReference type="ChEBI" id="CHEBI:15378"/>
        <dbReference type="ChEBI" id="CHEBI:57856"/>
        <dbReference type="ChEBI" id="CHEBI:59789"/>
        <dbReference type="ChEBI" id="CHEBI:90615"/>
        <dbReference type="ChEBI" id="CHEBI:90616"/>
        <dbReference type="EC" id="2.1.1.72"/>
    </reaction>
</comment>
<name>A0A4R1L063_9PAST</name>
<dbReference type="InterPro" id="IPR004546">
    <property type="entry name" value="Restrct_endonuc_T1M"/>
</dbReference>
<dbReference type="AlphaFoldDB" id="A0A4R1L063"/>
<evidence type="ECO:0000313" key="12">
    <source>
        <dbReference type="Proteomes" id="UP000295496"/>
    </source>
</evidence>
<accession>A0A4R1L063</accession>
<dbReference type="Proteomes" id="UP000295496">
    <property type="component" value="Unassembled WGS sequence"/>
</dbReference>
<evidence type="ECO:0000256" key="1">
    <source>
        <dbReference type="ARBA" id="ARBA00006594"/>
    </source>
</evidence>